<dbReference type="GO" id="GO:0050793">
    <property type="term" value="P:regulation of developmental process"/>
    <property type="evidence" value="ECO:0007669"/>
    <property type="project" value="InterPro"/>
</dbReference>
<protein>
    <recommendedName>
        <fullName evidence="4">ABC transporter domain-containing protein</fullName>
    </recommendedName>
</protein>
<evidence type="ECO:0008006" key="4">
    <source>
        <dbReference type="Google" id="ProtNLM"/>
    </source>
</evidence>
<dbReference type="PANTHER" id="PTHR34663">
    <property type="entry name" value="OS06G0637400 PROTEIN"/>
    <property type="match status" value="1"/>
</dbReference>
<feature type="signal peptide" evidence="1">
    <location>
        <begin position="1"/>
        <end position="28"/>
    </location>
</feature>
<dbReference type="GO" id="GO:0045087">
    <property type="term" value="P:innate immune response"/>
    <property type="evidence" value="ECO:0007669"/>
    <property type="project" value="InterPro"/>
</dbReference>
<dbReference type="HOGENOM" id="CLU_1771235_0_0_1"/>
<dbReference type="AlphaFoldDB" id="B9IHA0"/>
<dbReference type="InterPro" id="IPR027417">
    <property type="entry name" value="P-loop_NTPase"/>
</dbReference>
<name>B9IHA0_POPTR</name>
<evidence type="ECO:0000313" key="2">
    <source>
        <dbReference type="EMBL" id="PNS97324.1"/>
    </source>
</evidence>
<proteinExistence type="predicted"/>
<evidence type="ECO:0000256" key="1">
    <source>
        <dbReference type="SAM" id="SignalP"/>
    </source>
</evidence>
<evidence type="ECO:0000313" key="3">
    <source>
        <dbReference type="Proteomes" id="UP000006729"/>
    </source>
</evidence>
<dbReference type="InParanoid" id="B9IHA0"/>
<dbReference type="InterPro" id="IPR044700">
    <property type="entry name" value="PIP2/PIPL1"/>
</dbReference>
<sequence>MATMLKSLSFFVILLIVNSLFFMETTEARPFNTMKSRNSAASRAIESFFDGLSLGEIKQSGPTPGVGNGFTNSKTLGGIKDGPSPCCGNKFGFRSQRPHIRLLDEPTNHLDMPKIDALADALDEFTGAVLVCHESRLISRVCYDEEE</sequence>
<dbReference type="Gene3D" id="3.40.50.300">
    <property type="entry name" value="P-loop containing nucleotide triphosphate hydrolases"/>
    <property type="match status" value="1"/>
</dbReference>
<dbReference type="SUPFAM" id="SSF52540">
    <property type="entry name" value="P-loop containing nucleoside triphosphate hydrolases"/>
    <property type="match status" value="1"/>
</dbReference>
<accession>B9IHA0</accession>
<organism evidence="2 3">
    <name type="scientific">Populus trichocarpa</name>
    <name type="common">Western balsam poplar</name>
    <name type="synonym">Populus balsamifera subsp. trichocarpa</name>
    <dbReference type="NCBI Taxonomy" id="3694"/>
    <lineage>
        <taxon>Eukaryota</taxon>
        <taxon>Viridiplantae</taxon>
        <taxon>Streptophyta</taxon>
        <taxon>Embryophyta</taxon>
        <taxon>Tracheophyta</taxon>
        <taxon>Spermatophyta</taxon>
        <taxon>Magnoliopsida</taxon>
        <taxon>eudicotyledons</taxon>
        <taxon>Gunneridae</taxon>
        <taxon>Pentapetalae</taxon>
        <taxon>rosids</taxon>
        <taxon>fabids</taxon>
        <taxon>Malpighiales</taxon>
        <taxon>Salicaceae</taxon>
        <taxon>Saliceae</taxon>
        <taxon>Populus</taxon>
    </lineage>
</organism>
<dbReference type="eggNOG" id="KOG0927">
    <property type="taxonomic scope" value="Eukaryota"/>
</dbReference>
<keyword evidence="1" id="KW-0732">Signal</keyword>
<keyword evidence="3" id="KW-1185">Reference proteome</keyword>
<dbReference type="PANTHER" id="PTHR34663:SF21">
    <property type="entry name" value="PROTEIN, PUTATIVE-RELATED"/>
    <property type="match status" value="1"/>
</dbReference>
<reference evidence="2 3" key="1">
    <citation type="journal article" date="2006" name="Science">
        <title>The genome of black cottonwood, Populus trichocarpa (Torr. &amp; Gray).</title>
        <authorList>
            <person name="Tuskan G.A."/>
            <person name="Difazio S."/>
            <person name="Jansson S."/>
            <person name="Bohlmann J."/>
            <person name="Grigoriev I."/>
            <person name="Hellsten U."/>
            <person name="Putnam N."/>
            <person name="Ralph S."/>
            <person name="Rombauts S."/>
            <person name="Salamov A."/>
            <person name="Schein J."/>
            <person name="Sterck L."/>
            <person name="Aerts A."/>
            <person name="Bhalerao R.R."/>
            <person name="Bhalerao R.P."/>
            <person name="Blaudez D."/>
            <person name="Boerjan W."/>
            <person name="Brun A."/>
            <person name="Brunner A."/>
            <person name="Busov V."/>
            <person name="Campbell M."/>
            <person name="Carlson J."/>
            <person name="Chalot M."/>
            <person name="Chapman J."/>
            <person name="Chen G.L."/>
            <person name="Cooper D."/>
            <person name="Coutinho P.M."/>
            <person name="Couturier J."/>
            <person name="Covert S."/>
            <person name="Cronk Q."/>
            <person name="Cunningham R."/>
            <person name="Davis J."/>
            <person name="Degroeve S."/>
            <person name="Dejardin A."/>
            <person name="Depamphilis C."/>
            <person name="Detter J."/>
            <person name="Dirks B."/>
            <person name="Dubchak I."/>
            <person name="Duplessis S."/>
            <person name="Ehlting J."/>
            <person name="Ellis B."/>
            <person name="Gendler K."/>
            <person name="Goodstein D."/>
            <person name="Gribskov M."/>
            <person name="Grimwood J."/>
            <person name="Groover A."/>
            <person name="Gunter L."/>
            <person name="Hamberger B."/>
            <person name="Heinze B."/>
            <person name="Helariutta Y."/>
            <person name="Henrissat B."/>
            <person name="Holligan D."/>
            <person name="Holt R."/>
            <person name="Huang W."/>
            <person name="Islam-Faridi N."/>
            <person name="Jones S."/>
            <person name="Jones-Rhoades M."/>
            <person name="Jorgensen R."/>
            <person name="Joshi C."/>
            <person name="Kangasjarvi J."/>
            <person name="Karlsson J."/>
            <person name="Kelleher C."/>
            <person name="Kirkpatrick R."/>
            <person name="Kirst M."/>
            <person name="Kohler A."/>
            <person name="Kalluri U."/>
            <person name="Larimer F."/>
            <person name="Leebens-Mack J."/>
            <person name="Leple J.C."/>
            <person name="Locascio P."/>
            <person name="Lou Y."/>
            <person name="Lucas S."/>
            <person name="Martin F."/>
            <person name="Montanini B."/>
            <person name="Napoli C."/>
            <person name="Nelson D.R."/>
            <person name="Nelson C."/>
            <person name="Nieminen K."/>
            <person name="Nilsson O."/>
            <person name="Pereda V."/>
            <person name="Peter G."/>
            <person name="Philippe R."/>
            <person name="Pilate G."/>
            <person name="Poliakov A."/>
            <person name="Razumovskaya J."/>
            <person name="Richardson P."/>
            <person name="Rinaldi C."/>
            <person name="Ritland K."/>
            <person name="Rouze P."/>
            <person name="Ryaboy D."/>
            <person name="Schmutz J."/>
            <person name="Schrader J."/>
            <person name="Segerman B."/>
            <person name="Shin H."/>
            <person name="Siddiqui A."/>
            <person name="Sterky F."/>
            <person name="Terry A."/>
            <person name="Tsai C.J."/>
            <person name="Uberbacher E."/>
            <person name="Unneberg P."/>
            <person name="Vahala J."/>
            <person name="Wall K."/>
            <person name="Wessler S."/>
            <person name="Yang G."/>
            <person name="Yin T."/>
            <person name="Douglas C."/>
            <person name="Marra M."/>
            <person name="Sandberg G."/>
            <person name="Van de Peer Y."/>
            <person name="Rokhsar D."/>
        </authorList>
    </citation>
    <scope>NUCLEOTIDE SEQUENCE [LARGE SCALE GENOMIC DNA]</scope>
    <source>
        <strain evidence="3">cv. Nisqually</strain>
    </source>
</reference>
<dbReference type="EMBL" id="CM009305">
    <property type="protein sequence ID" value="PNS97324.1"/>
    <property type="molecule type" value="Genomic_DNA"/>
</dbReference>
<feature type="chain" id="PRO_5030166435" description="ABC transporter domain-containing protein" evidence="1">
    <location>
        <begin position="29"/>
        <end position="147"/>
    </location>
</feature>
<dbReference type="Proteomes" id="UP000006729">
    <property type="component" value="Chromosome 16"/>
</dbReference>
<gene>
    <name evidence="2" type="ORF">POPTR_016G015600</name>
</gene>